<gene>
    <name evidence="3" type="ORF">JCGZ_16409</name>
</gene>
<evidence type="ECO:0000313" key="3">
    <source>
        <dbReference type="EMBL" id="KDP29020.1"/>
    </source>
</evidence>
<name>A0A067K9P7_JATCU</name>
<dbReference type="OrthoDB" id="1937661at2759"/>
<dbReference type="Proteomes" id="UP000027138">
    <property type="component" value="Unassembled WGS sequence"/>
</dbReference>
<feature type="coiled-coil region" evidence="1">
    <location>
        <begin position="258"/>
        <end position="285"/>
    </location>
</feature>
<dbReference type="EMBL" id="KK914761">
    <property type="protein sequence ID" value="KDP29020.1"/>
    <property type="molecule type" value="Genomic_DNA"/>
</dbReference>
<protein>
    <submittedName>
        <fullName evidence="3">Uncharacterized protein</fullName>
    </submittedName>
</protein>
<keyword evidence="1" id="KW-0175">Coiled coil</keyword>
<feature type="region of interest" description="Disordered" evidence="2">
    <location>
        <begin position="171"/>
        <end position="192"/>
    </location>
</feature>
<accession>A0A067K9P7</accession>
<evidence type="ECO:0000256" key="1">
    <source>
        <dbReference type="SAM" id="Coils"/>
    </source>
</evidence>
<organism evidence="3 4">
    <name type="scientific">Jatropha curcas</name>
    <name type="common">Barbados nut</name>
    <dbReference type="NCBI Taxonomy" id="180498"/>
    <lineage>
        <taxon>Eukaryota</taxon>
        <taxon>Viridiplantae</taxon>
        <taxon>Streptophyta</taxon>
        <taxon>Embryophyta</taxon>
        <taxon>Tracheophyta</taxon>
        <taxon>Spermatophyta</taxon>
        <taxon>Magnoliopsida</taxon>
        <taxon>eudicotyledons</taxon>
        <taxon>Gunneridae</taxon>
        <taxon>Pentapetalae</taxon>
        <taxon>rosids</taxon>
        <taxon>fabids</taxon>
        <taxon>Malpighiales</taxon>
        <taxon>Euphorbiaceae</taxon>
        <taxon>Crotonoideae</taxon>
        <taxon>Jatropheae</taxon>
        <taxon>Jatropha</taxon>
    </lineage>
</organism>
<sequence length="299" mass="33678">MGCISSKLMPRSMSLKEELSQRMQNRDDQFLTFVYTANTDAIAPKLRSDKNHQSESIVDFNAWEFLSNLEQGRDSTTGTQALPMPRVELTKSKRSSSFHCITEHDNLQNSQEWNHRCVGRARSFHTVEEFDAIMVQRSSLSDAKLQVYESQHIKDEISLEKTPIMPSSQLHNELKAGEESPQEGNISEKGSKRKKIAKALDSLEIPHTVEFCTIASLKEWLHSGGAYITPKFGSYSLPSSGTRANECNECAIFSPELVAAFEERMQQLEAEAESVLKQISEKKCAQDEILSNITRGLSK</sequence>
<evidence type="ECO:0000256" key="2">
    <source>
        <dbReference type="SAM" id="MobiDB-lite"/>
    </source>
</evidence>
<proteinExistence type="predicted"/>
<keyword evidence="4" id="KW-1185">Reference proteome</keyword>
<evidence type="ECO:0000313" key="4">
    <source>
        <dbReference type="Proteomes" id="UP000027138"/>
    </source>
</evidence>
<reference evidence="3 4" key="1">
    <citation type="journal article" date="2014" name="PLoS ONE">
        <title>Global Analysis of Gene Expression Profiles in Physic Nut (Jatropha curcas L.) Seedlings Exposed to Salt Stress.</title>
        <authorList>
            <person name="Zhang L."/>
            <person name="Zhang C."/>
            <person name="Wu P."/>
            <person name="Chen Y."/>
            <person name="Li M."/>
            <person name="Jiang H."/>
            <person name="Wu G."/>
        </authorList>
    </citation>
    <scope>NUCLEOTIDE SEQUENCE [LARGE SCALE GENOMIC DNA]</scope>
    <source>
        <strain evidence="4">cv. GZQX0401</strain>
        <tissue evidence="3">Young leaves</tissue>
    </source>
</reference>
<dbReference type="AlphaFoldDB" id="A0A067K9P7"/>